<evidence type="ECO:0000313" key="1">
    <source>
        <dbReference type="EMBL" id="EXY90345.1"/>
    </source>
</evidence>
<gene>
    <name evidence="1" type="ORF">M125_2949</name>
</gene>
<dbReference type="RefSeq" id="WP_005793606.1">
    <property type="nucleotide sequence ID" value="NZ_JGDB01000184.1"/>
</dbReference>
<accession>A0A015XCE6</accession>
<dbReference type="AlphaFoldDB" id="A0A015XCE6"/>
<dbReference type="PATRIC" id="fig|1339316.3.peg.2809"/>
<protein>
    <submittedName>
        <fullName evidence="1">Uncharacterized protein</fullName>
    </submittedName>
</protein>
<comment type="caution">
    <text evidence="1">The sequence shown here is derived from an EMBL/GenBank/DDBJ whole genome shotgun (WGS) entry which is preliminary data.</text>
</comment>
<dbReference type="GeneID" id="60366563"/>
<reference evidence="1 2" key="1">
    <citation type="submission" date="2014-02" db="EMBL/GenBank/DDBJ databases">
        <authorList>
            <person name="Sears C."/>
            <person name="Carroll K."/>
            <person name="Sack B.R."/>
            <person name="Qadri F."/>
            <person name="Myers L.L."/>
            <person name="Chung G.-T."/>
            <person name="Escheverria P."/>
            <person name="Fraser C.M."/>
            <person name="Sadzewicz L."/>
            <person name="Shefchek K.A."/>
            <person name="Tallon L."/>
            <person name="Das S.P."/>
            <person name="Daugherty S."/>
            <person name="Mongodin E.F."/>
        </authorList>
    </citation>
    <scope>NUCLEOTIDE SEQUENCE [LARGE SCALE GENOMIC DNA]</scope>
    <source>
        <strain evidence="2">3998T(B)3</strain>
    </source>
</reference>
<organism evidence="1 2">
    <name type="scientific">Bacteroides fragilis str. 3998T(B)3</name>
    <dbReference type="NCBI Taxonomy" id="1339316"/>
    <lineage>
        <taxon>Bacteria</taxon>
        <taxon>Pseudomonadati</taxon>
        <taxon>Bacteroidota</taxon>
        <taxon>Bacteroidia</taxon>
        <taxon>Bacteroidales</taxon>
        <taxon>Bacteroidaceae</taxon>
        <taxon>Bacteroides</taxon>
    </lineage>
</organism>
<dbReference type="EMBL" id="JGDB01000184">
    <property type="protein sequence ID" value="EXY90345.1"/>
    <property type="molecule type" value="Genomic_DNA"/>
</dbReference>
<proteinExistence type="predicted"/>
<evidence type="ECO:0000313" key="2">
    <source>
        <dbReference type="Proteomes" id="UP000020773"/>
    </source>
</evidence>
<dbReference type="Proteomes" id="UP000020773">
    <property type="component" value="Unassembled WGS sequence"/>
</dbReference>
<name>A0A015XCE6_BACFG</name>
<sequence length="115" mass="13348">MKEPEKYKQPEEETTRLSEPTVAYNSMAYLELEAEKAELIRTIANIDSKEIIDKVKQKLHDVLGLKEKTVVKKTVPCQLTEDEIKEEIEQAIDEIQQGQTISSQEMHTTFKHYLL</sequence>